<evidence type="ECO:0000313" key="6">
    <source>
        <dbReference type="Proteomes" id="UP000242287"/>
    </source>
</evidence>
<proteinExistence type="predicted"/>
<feature type="chain" id="PRO_5012879938" description="Yeast cell wall synthesis Kre9/Knh1-like N-terminal domain-containing protein" evidence="3">
    <location>
        <begin position="22"/>
        <end position="257"/>
    </location>
</feature>
<dbReference type="PANTHER" id="PTHR40633">
    <property type="entry name" value="MATRIX PROTEIN, PUTATIVE (AFU_ORTHOLOGUE AFUA_8G05410)-RELATED"/>
    <property type="match status" value="1"/>
</dbReference>
<evidence type="ECO:0000256" key="2">
    <source>
        <dbReference type="SAM" id="MobiDB-lite"/>
    </source>
</evidence>
<accession>A0A2A9NRQ5</accession>
<dbReference type="PANTHER" id="PTHR40633:SF1">
    <property type="entry name" value="GPI ANCHORED SERINE-THREONINE RICH PROTEIN (AFU_ORTHOLOGUE AFUA_1G03630)"/>
    <property type="match status" value="1"/>
</dbReference>
<keyword evidence="1 3" id="KW-0732">Signal</keyword>
<dbReference type="InterPro" id="IPR052982">
    <property type="entry name" value="SRP1/TIP1-like"/>
</dbReference>
<dbReference type="STRING" id="703135.A0A2A9NRQ5"/>
<feature type="domain" description="Yeast cell wall synthesis Kre9/Knh1-like N-terminal" evidence="4">
    <location>
        <begin position="28"/>
        <end position="121"/>
    </location>
</feature>
<feature type="signal peptide" evidence="3">
    <location>
        <begin position="1"/>
        <end position="21"/>
    </location>
</feature>
<gene>
    <name evidence="5" type="ORF">AMATHDRAFT_3462</name>
</gene>
<dbReference type="EMBL" id="KZ301994">
    <property type="protein sequence ID" value="PFH50947.1"/>
    <property type="molecule type" value="Genomic_DNA"/>
</dbReference>
<keyword evidence="6" id="KW-1185">Reference proteome</keyword>
<evidence type="ECO:0000313" key="5">
    <source>
        <dbReference type="EMBL" id="PFH50947.1"/>
    </source>
</evidence>
<dbReference type="AlphaFoldDB" id="A0A2A9NRQ5"/>
<evidence type="ECO:0000256" key="3">
    <source>
        <dbReference type="SAM" id="SignalP"/>
    </source>
</evidence>
<reference evidence="5 6" key="1">
    <citation type="submission" date="2014-02" db="EMBL/GenBank/DDBJ databases">
        <title>Transposable element dynamics among asymbiotic and ectomycorrhizal Amanita fungi.</title>
        <authorList>
            <consortium name="DOE Joint Genome Institute"/>
            <person name="Hess J."/>
            <person name="Skrede I."/>
            <person name="Wolfe B."/>
            <person name="LaButti K."/>
            <person name="Ohm R.A."/>
            <person name="Grigoriev I.V."/>
            <person name="Pringle A."/>
        </authorList>
    </citation>
    <scope>NUCLEOTIDE SEQUENCE [LARGE SCALE GENOMIC DNA]</scope>
    <source>
        <strain evidence="5 6">SKay4041</strain>
    </source>
</reference>
<sequence>MLSKLAFTALLATFSAFFVNAEVIPSEPGPGAVYKEGGKCHISWQGDKSSPTIWKDMSIQLMTGSNFEMVHLTTVASHQDGTASGSFDYDCPNVTPNSAIYFYQFTSPLATDKQWTTRFTIASATGSTTPPDNAVQPGTGEQIPWGTGALDNASTAVPPPDYLSGNSSVTSASANISTTSSASLSTTTSASISSTTDSGDVVTVHTTVQPSSTGASSANATATGGTQNGALSFPVEGQMAKIIVGSSLLVLSSLLLL</sequence>
<evidence type="ECO:0000259" key="4">
    <source>
        <dbReference type="Pfam" id="PF10342"/>
    </source>
</evidence>
<dbReference type="InterPro" id="IPR018466">
    <property type="entry name" value="Kre9/Knh1-like_N"/>
</dbReference>
<name>A0A2A9NRQ5_9AGAR</name>
<evidence type="ECO:0000256" key="1">
    <source>
        <dbReference type="ARBA" id="ARBA00022729"/>
    </source>
</evidence>
<protein>
    <recommendedName>
        <fullName evidence="4">Yeast cell wall synthesis Kre9/Knh1-like N-terminal domain-containing protein</fullName>
    </recommendedName>
</protein>
<dbReference type="Pfam" id="PF10342">
    <property type="entry name" value="Kre9_KNH"/>
    <property type="match status" value="1"/>
</dbReference>
<dbReference type="OrthoDB" id="2432613at2759"/>
<feature type="region of interest" description="Disordered" evidence="2">
    <location>
        <begin position="123"/>
        <end position="169"/>
    </location>
</feature>
<dbReference type="Proteomes" id="UP000242287">
    <property type="component" value="Unassembled WGS sequence"/>
</dbReference>
<organism evidence="5 6">
    <name type="scientific">Amanita thiersii Skay4041</name>
    <dbReference type="NCBI Taxonomy" id="703135"/>
    <lineage>
        <taxon>Eukaryota</taxon>
        <taxon>Fungi</taxon>
        <taxon>Dikarya</taxon>
        <taxon>Basidiomycota</taxon>
        <taxon>Agaricomycotina</taxon>
        <taxon>Agaricomycetes</taxon>
        <taxon>Agaricomycetidae</taxon>
        <taxon>Agaricales</taxon>
        <taxon>Pluteineae</taxon>
        <taxon>Amanitaceae</taxon>
        <taxon>Amanita</taxon>
    </lineage>
</organism>